<organism evidence="2 3">
    <name type="scientific">Amborella trichopoda</name>
    <dbReference type="NCBI Taxonomy" id="13333"/>
    <lineage>
        <taxon>Eukaryota</taxon>
        <taxon>Viridiplantae</taxon>
        <taxon>Streptophyta</taxon>
        <taxon>Embryophyta</taxon>
        <taxon>Tracheophyta</taxon>
        <taxon>Spermatophyta</taxon>
        <taxon>Magnoliopsida</taxon>
        <taxon>Amborellales</taxon>
        <taxon>Amborellaceae</taxon>
        <taxon>Amborella</taxon>
    </lineage>
</organism>
<dbReference type="EMBL" id="KI393463">
    <property type="protein sequence ID" value="ERN08365.1"/>
    <property type="molecule type" value="Genomic_DNA"/>
</dbReference>
<feature type="domain" description="N-acetyltransferase" evidence="1">
    <location>
        <begin position="64"/>
        <end position="267"/>
    </location>
</feature>
<dbReference type="Pfam" id="PF00583">
    <property type="entry name" value="Acetyltransf_1"/>
    <property type="match status" value="1"/>
</dbReference>
<keyword evidence="3" id="KW-1185">Reference proteome</keyword>
<protein>
    <recommendedName>
        <fullName evidence="1">N-acetyltransferase domain-containing protein</fullName>
    </recommendedName>
</protein>
<dbReference type="GO" id="GO:0009507">
    <property type="term" value="C:chloroplast"/>
    <property type="evidence" value="ECO:0007669"/>
    <property type="project" value="EnsemblPlants"/>
</dbReference>
<proteinExistence type="predicted"/>
<dbReference type="OrthoDB" id="249099at2759"/>
<evidence type="ECO:0000259" key="1">
    <source>
        <dbReference type="PROSITE" id="PS51186"/>
    </source>
</evidence>
<dbReference type="CDD" id="cd04301">
    <property type="entry name" value="NAT_SF"/>
    <property type="match status" value="1"/>
</dbReference>
<dbReference type="AlphaFoldDB" id="W1PMH2"/>
<dbReference type="eggNOG" id="ENOG502QQE1">
    <property type="taxonomic scope" value="Eukaryota"/>
</dbReference>
<dbReference type="InterPro" id="IPR000182">
    <property type="entry name" value="GNAT_dom"/>
</dbReference>
<dbReference type="PROSITE" id="PS51186">
    <property type="entry name" value="GNAT"/>
    <property type="match status" value="1"/>
</dbReference>
<dbReference type="KEGG" id="atr:18995788"/>
<sequence length="278" mass="30792">MQTLPLSSYSNPNPNPNPNFPSFCNFRKVSFPPKLGCSPFHPPKTAICRASHAVDLFPSICPDVVVREARVDDCWEVAETHCNAFFPSYSFPLDLMLRIDRLIALLSGFSAPVGCIRKCLVADIENPMEGNQLLAASDYNISGFEGKFGFNRGSVTGILTVDTVGDFLPRKGPQRRTGIAYISNVAVQHTHRRKGIAKRLVIEAEAQARSWGCRAITLHCETNNPAALALYKGQGFKCIRVPNGAKWPEPKSTPGSQFHFMMKLLKKTETQKCFSCRV</sequence>
<dbReference type="Gramene" id="ERN08365">
    <property type="protein sequence ID" value="ERN08365"/>
    <property type="gene ID" value="AMTR_s00148p00043320"/>
</dbReference>
<dbReference type="STRING" id="13333.W1PMH2"/>
<dbReference type="SUPFAM" id="SSF55729">
    <property type="entry name" value="Acyl-CoA N-acyltransferases (Nat)"/>
    <property type="match status" value="1"/>
</dbReference>
<dbReference type="HOGENOM" id="CLU_078078_1_0_1"/>
<dbReference type="GO" id="GO:0008080">
    <property type="term" value="F:N-acetyltransferase activity"/>
    <property type="evidence" value="ECO:0007669"/>
    <property type="project" value="EnsemblPlants"/>
</dbReference>
<dbReference type="OMA" id="ETHCSCF"/>
<gene>
    <name evidence="2" type="ORF">AMTR_s00148p00043320</name>
</gene>
<accession>W1PMH2</accession>
<reference evidence="3" key="1">
    <citation type="journal article" date="2013" name="Science">
        <title>The Amborella genome and the evolution of flowering plants.</title>
        <authorList>
            <consortium name="Amborella Genome Project"/>
        </authorList>
    </citation>
    <scope>NUCLEOTIDE SEQUENCE [LARGE SCALE GENOMIC DNA]</scope>
</reference>
<dbReference type="PANTHER" id="PTHR47443">
    <property type="entry name" value="ACYL-COA N-ACYLTRANSFERASES (NAT) SUPERFAMILY PROTEIN"/>
    <property type="match status" value="1"/>
</dbReference>
<dbReference type="Gene3D" id="3.40.630.30">
    <property type="match status" value="1"/>
</dbReference>
<evidence type="ECO:0000313" key="3">
    <source>
        <dbReference type="Proteomes" id="UP000017836"/>
    </source>
</evidence>
<dbReference type="Proteomes" id="UP000017836">
    <property type="component" value="Unassembled WGS sequence"/>
</dbReference>
<evidence type="ECO:0000313" key="2">
    <source>
        <dbReference type="EMBL" id="ERN08365.1"/>
    </source>
</evidence>
<name>W1PMH2_AMBTC</name>
<dbReference type="InterPro" id="IPR016181">
    <property type="entry name" value="Acyl_CoA_acyltransferase"/>
</dbReference>
<dbReference type="PANTHER" id="PTHR47443:SF3">
    <property type="entry name" value="GCN5-RELATED N-ACETYLTRANSFERASE 4, CHLOROPLASTIC"/>
    <property type="match status" value="1"/>
</dbReference>